<keyword evidence="6" id="KW-0449">Lipoprotein</keyword>
<dbReference type="PROSITE" id="PS51123">
    <property type="entry name" value="OMPA_2"/>
    <property type="match status" value="1"/>
</dbReference>
<evidence type="ECO:0000256" key="4">
    <source>
        <dbReference type="PROSITE-ProRule" id="PRU00473"/>
    </source>
</evidence>
<dbReference type="InterPro" id="IPR006664">
    <property type="entry name" value="OMP_bac"/>
</dbReference>
<keyword evidence="2 4" id="KW-0472">Membrane</keyword>
<dbReference type="OrthoDB" id="1149075at2"/>
<dbReference type="InterPro" id="IPR006665">
    <property type="entry name" value="OmpA-like"/>
</dbReference>
<dbReference type="InterPro" id="IPR006690">
    <property type="entry name" value="OMPA-like_CS"/>
</dbReference>
<dbReference type="STRING" id="529704.SAMN02927913_3013"/>
<accession>A0A1H6VBD9</accession>
<sequence length="205" mass="22366">MINSTFRWTAGSLIVATMALGGCTSYVKKADFDSAIAELRANDQKQQQQLDSLTQEMQQRFAKYDAQISQMAGRVRLDTAAHFAFNDATLRDQDKPLLDDFAKVISQHYPDAVVTVEGFADPAGSASYNRRLGERRAAAVRDYLVQNGLSAEHLRAVSYGEATNRQVERGKTRDQGEPNRRVTLVVDFAGQSSGEPAASSSTAAG</sequence>
<evidence type="ECO:0000256" key="2">
    <source>
        <dbReference type="ARBA" id="ARBA00023136"/>
    </source>
</evidence>
<dbReference type="CDD" id="cd07185">
    <property type="entry name" value="OmpA_C-like"/>
    <property type="match status" value="1"/>
</dbReference>
<keyword evidence="7" id="KW-1185">Reference proteome</keyword>
<protein>
    <submittedName>
        <fullName evidence="6">Peptidoglycan-associated lipoprotein</fullName>
    </submittedName>
</protein>
<dbReference type="PANTHER" id="PTHR30329">
    <property type="entry name" value="STATOR ELEMENT OF FLAGELLAR MOTOR COMPLEX"/>
    <property type="match status" value="1"/>
</dbReference>
<comment type="subcellular location">
    <subcellularLocation>
        <location evidence="1">Cell outer membrane</location>
    </subcellularLocation>
</comment>
<feature type="domain" description="OmpA-like" evidence="5">
    <location>
        <begin position="70"/>
        <end position="190"/>
    </location>
</feature>
<evidence type="ECO:0000256" key="3">
    <source>
        <dbReference type="ARBA" id="ARBA00023237"/>
    </source>
</evidence>
<dbReference type="PROSITE" id="PS51257">
    <property type="entry name" value="PROKAR_LIPOPROTEIN"/>
    <property type="match status" value="1"/>
</dbReference>
<proteinExistence type="predicted"/>
<dbReference type="Pfam" id="PF00691">
    <property type="entry name" value="OmpA"/>
    <property type="match status" value="1"/>
</dbReference>
<dbReference type="InterPro" id="IPR050330">
    <property type="entry name" value="Bact_OuterMem_StrucFunc"/>
</dbReference>
<dbReference type="Proteomes" id="UP000199420">
    <property type="component" value="Unassembled WGS sequence"/>
</dbReference>
<organism evidence="6 7">
    <name type="scientific">Frateuria terrea</name>
    <dbReference type="NCBI Taxonomy" id="529704"/>
    <lineage>
        <taxon>Bacteria</taxon>
        <taxon>Pseudomonadati</taxon>
        <taxon>Pseudomonadota</taxon>
        <taxon>Gammaproteobacteria</taxon>
        <taxon>Lysobacterales</taxon>
        <taxon>Rhodanobacteraceae</taxon>
        <taxon>Frateuria</taxon>
    </lineage>
</organism>
<dbReference type="EMBL" id="FNYC01000004">
    <property type="protein sequence ID" value="SEJ01893.1"/>
    <property type="molecule type" value="Genomic_DNA"/>
</dbReference>
<dbReference type="RefSeq" id="WP_091338745.1">
    <property type="nucleotide sequence ID" value="NZ_FNYC01000004.1"/>
</dbReference>
<gene>
    <name evidence="6" type="ORF">SAMN04487997_2217</name>
</gene>
<dbReference type="AlphaFoldDB" id="A0A1H6VBD9"/>
<evidence type="ECO:0000313" key="7">
    <source>
        <dbReference type="Proteomes" id="UP000199420"/>
    </source>
</evidence>
<reference evidence="6 7" key="1">
    <citation type="submission" date="2016-10" db="EMBL/GenBank/DDBJ databases">
        <authorList>
            <person name="de Groot N.N."/>
        </authorList>
    </citation>
    <scope>NUCLEOTIDE SEQUENCE [LARGE SCALE GENOMIC DNA]</scope>
    <source>
        <strain evidence="6 7">DSM 26515</strain>
    </source>
</reference>
<dbReference type="InterPro" id="IPR036737">
    <property type="entry name" value="OmpA-like_sf"/>
</dbReference>
<evidence type="ECO:0000259" key="5">
    <source>
        <dbReference type="PROSITE" id="PS51123"/>
    </source>
</evidence>
<evidence type="ECO:0000313" key="6">
    <source>
        <dbReference type="EMBL" id="SEJ01893.1"/>
    </source>
</evidence>
<dbReference type="Gene3D" id="3.30.1330.60">
    <property type="entry name" value="OmpA-like domain"/>
    <property type="match status" value="1"/>
</dbReference>
<dbReference type="SUPFAM" id="SSF103088">
    <property type="entry name" value="OmpA-like"/>
    <property type="match status" value="1"/>
</dbReference>
<dbReference type="GO" id="GO:0009279">
    <property type="term" value="C:cell outer membrane"/>
    <property type="evidence" value="ECO:0007669"/>
    <property type="project" value="UniProtKB-SubCell"/>
</dbReference>
<dbReference type="PRINTS" id="PR01021">
    <property type="entry name" value="OMPADOMAIN"/>
</dbReference>
<name>A0A1H6VBD9_9GAMM</name>
<keyword evidence="3" id="KW-0998">Cell outer membrane</keyword>
<dbReference type="PROSITE" id="PS01068">
    <property type="entry name" value="OMPA_1"/>
    <property type="match status" value="1"/>
</dbReference>
<dbReference type="PANTHER" id="PTHR30329:SF21">
    <property type="entry name" value="LIPOPROTEIN YIAD-RELATED"/>
    <property type="match status" value="1"/>
</dbReference>
<evidence type="ECO:0000256" key="1">
    <source>
        <dbReference type="ARBA" id="ARBA00004442"/>
    </source>
</evidence>